<proteinExistence type="predicted"/>
<feature type="region of interest" description="Disordered" evidence="1">
    <location>
        <begin position="1"/>
        <end position="20"/>
    </location>
</feature>
<evidence type="ECO:0000256" key="1">
    <source>
        <dbReference type="SAM" id="MobiDB-lite"/>
    </source>
</evidence>
<evidence type="ECO:0000313" key="2">
    <source>
        <dbReference type="EMBL" id="KAH0822272.1"/>
    </source>
</evidence>
<feature type="compositionally biased region" description="Polar residues" evidence="1">
    <location>
        <begin position="1"/>
        <end position="11"/>
    </location>
</feature>
<comment type="caution">
    <text evidence="2">The sequence shown here is derived from an EMBL/GenBank/DDBJ whole genome shotgun (WGS) entry which is preliminary data.</text>
</comment>
<reference evidence="2" key="1">
    <citation type="journal article" date="2020" name="J Insects Food Feed">
        <title>The yellow mealworm (Tenebrio molitor) genome: a resource for the emerging insects as food and feed industry.</title>
        <authorList>
            <person name="Eriksson T."/>
            <person name="Andere A."/>
            <person name="Kelstrup H."/>
            <person name="Emery V."/>
            <person name="Picard C."/>
        </authorList>
    </citation>
    <scope>NUCLEOTIDE SEQUENCE</scope>
    <source>
        <strain evidence="2">Stoneville</strain>
        <tissue evidence="2">Whole head</tissue>
    </source>
</reference>
<keyword evidence="3" id="KW-1185">Reference proteome</keyword>
<evidence type="ECO:0000313" key="3">
    <source>
        <dbReference type="Proteomes" id="UP000719412"/>
    </source>
</evidence>
<reference evidence="2" key="2">
    <citation type="submission" date="2021-08" db="EMBL/GenBank/DDBJ databases">
        <authorList>
            <person name="Eriksson T."/>
        </authorList>
    </citation>
    <scope>NUCLEOTIDE SEQUENCE</scope>
    <source>
        <strain evidence="2">Stoneville</strain>
        <tissue evidence="2">Whole head</tissue>
    </source>
</reference>
<dbReference type="Proteomes" id="UP000719412">
    <property type="component" value="Unassembled WGS sequence"/>
</dbReference>
<gene>
    <name evidence="2" type="ORF">GEV33_000519</name>
</gene>
<sequence length="122" mass="13998">MASCTSASALSNKHDGSRRPRSLHADLFMTVSSGAPERSTPVTVRMTVNFDHFTNNPSKFYLRTRKQYSGPETAIIFTTSELLYPSFGLVYWRFLRLLEISPRHVLLSYYQVGLVTFERRSE</sequence>
<dbReference type="EMBL" id="JABDTM020003222">
    <property type="protein sequence ID" value="KAH0822272.1"/>
    <property type="molecule type" value="Genomic_DNA"/>
</dbReference>
<name>A0A8J6HXC4_TENMO</name>
<accession>A0A8J6HXC4</accession>
<dbReference type="AlphaFoldDB" id="A0A8J6HXC4"/>
<organism evidence="2 3">
    <name type="scientific">Tenebrio molitor</name>
    <name type="common">Yellow mealworm beetle</name>
    <dbReference type="NCBI Taxonomy" id="7067"/>
    <lineage>
        <taxon>Eukaryota</taxon>
        <taxon>Metazoa</taxon>
        <taxon>Ecdysozoa</taxon>
        <taxon>Arthropoda</taxon>
        <taxon>Hexapoda</taxon>
        <taxon>Insecta</taxon>
        <taxon>Pterygota</taxon>
        <taxon>Neoptera</taxon>
        <taxon>Endopterygota</taxon>
        <taxon>Coleoptera</taxon>
        <taxon>Polyphaga</taxon>
        <taxon>Cucujiformia</taxon>
        <taxon>Tenebrionidae</taxon>
        <taxon>Tenebrio</taxon>
    </lineage>
</organism>
<protein>
    <submittedName>
        <fullName evidence="2">Uncharacterized protein</fullName>
    </submittedName>
</protein>